<dbReference type="AlphaFoldDB" id="A0A835HC40"/>
<dbReference type="EMBL" id="JADFTS010000008">
    <property type="protein sequence ID" value="KAF9594163.1"/>
    <property type="molecule type" value="Genomic_DNA"/>
</dbReference>
<organism evidence="1 2">
    <name type="scientific">Coptis chinensis</name>
    <dbReference type="NCBI Taxonomy" id="261450"/>
    <lineage>
        <taxon>Eukaryota</taxon>
        <taxon>Viridiplantae</taxon>
        <taxon>Streptophyta</taxon>
        <taxon>Embryophyta</taxon>
        <taxon>Tracheophyta</taxon>
        <taxon>Spermatophyta</taxon>
        <taxon>Magnoliopsida</taxon>
        <taxon>Ranunculales</taxon>
        <taxon>Ranunculaceae</taxon>
        <taxon>Coptidoideae</taxon>
        <taxon>Coptis</taxon>
    </lineage>
</organism>
<gene>
    <name evidence="1" type="ORF">IFM89_028820</name>
</gene>
<reference evidence="1 2" key="1">
    <citation type="submission" date="2020-10" db="EMBL/GenBank/DDBJ databases">
        <title>The Coptis chinensis genome and diversification of protoberbering-type alkaloids.</title>
        <authorList>
            <person name="Wang B."/>
            <person name="Shu S."/>
            <person name="Song C."/>
            <person name="Liu Y."/>
        </authorList>
    </citation>
    <scope>NUCLEOTIDE SEQUENCE [LARGE SCALE GENOMIC DNA]</scope>
    <source>
        <strain evidence="1">HL-2020</strain>
        <tissue evidence="1">Leaf</tissue>
    </source>
</reference>
<keyword evidence="2" id="KW-1185">Reference proteome</keyword>
<proteinExistence type="predicted"/>
<evidence type="ECO:0008006" key="3">
    <source>
        <dbReference type="Google" id="ProtNLM"/>
    </source>
</evidence>
<protein>
    <recommendedName>
        <fullName evidence="3">Reverse transcriptase zinc-binding domain-containing protein</fullName>
    </recommendedName>
</protein>
<comment type="caution">
    <text evidence="1">The sequence shown here is derived from an EMBL/GenBank/DDBJ whole genome shotgun (WGS) entry which is preliminary data.</text>
</comment>
<dbReference type="Proteomes" id="UP000631114">
    <property type="component" value="Unassembled WGS sequence"/>
</dbReference>
<accession>A0A835HC40</accession>
<name>A0A835HC40_9MAGN</name>
<evidence type="ECO:0000313" key="1">
    <source>
        <dbReference type="EMBL" id="KAF9594163.1"/>
    </source>
</evidence>
<evidence type="ECO:0000313" key="2">
    <source>
        <dbReference type="Proteomes" id="UP000631114"/>
    </source>
</evidence>
<sequence length="105" mass="12132">MTQFRREKLASRSYVCKEKKKNEDLKHILWECDSAKETWNWLAGLFKFRYDFGSLKESMKHSGAKLNHKTFVDCSCGWCLGGMIALLTHGNKIYFDDTGNISSSL</sequence>